<evidence type="ECO:0000256" key="1">
    <source>
        <dbReference type="SAM" id="MobiDB-lite"/>
    </source>
</evidence>
<dbReference type="EMBL" id="JBJKTR010000015">
    <property type="protein sequence ID" value="KAL3341698.1"/>
    <property type="molecule type" value="Genomic_DNA"/>
</dbReference>
<feature type="region of interest" description="Disordered" evidence="1">
    <location>
        <begin position="1"/>
        <end position="23"/>
    </location>
</feature>
<organism evidence="2 3">
    <name type="scientific">Solanum stoloniferum</name>
    <dbReference type="NCBI Taxonomy" id="62892"/>
    <lineage>
        <taxon>Eukaryota</taxon>
        <taxon>Viridiplantae</taxon>
        <taxon>Streptophyta</taxon>
        <taxon>Embryophyta</taxon>
        <taxon>Tracheophyta</taxon>
        <taxon>Spermatophyta</taxon>
        <taxon>Magnoliopsida</taxon>
        <taxon>eudicotyledons</taxon>
        <taxon>Gunneridae</taxon>
        <taxon>Pentapetalae</taxon>
        <taxon>asterids</taxon>
        <taxon>lamiids</taxon>
        <taxon>Solanales</taxon>
        <taxon>Solanaceae</taxon>
        <taxon>Solanoideae</taxon>
        <taxon>Solaneae</taxon>
        <taxon>Solanum</taxon>
    </lineage>
</organism>
<dbReference type="AlphaFoldDB" id="A0ABD2SCX1"/>
<feature type="non-terminal residue" evidence="2">
    <location>
        <position position="1"/>
    </location>
</feature>
<keyword evidence="3" id="KW-1185">Reference proteome</keyword>
<gene>
    <name evidence="2" type="ORF">AABB24_025954</name>
</gene>
<accession>A0ABD2SCX1</accession>
<evidence type="ECO:0000313" key="3">
    <source>
        <dbReference type="Proteomes" id="UP001627284"/>
    </source>
</evidence>
<comment type="caution">
    <text evidence="2">The sequence shown here is derived from an EMBL/GenBank/DDBJ whole genome shotgun (WGS) entry which is preliminary data.</text>
</comment>
<evidence type="ECO:0000313" key="2">
    <source>
        <dbReference type="EMBL" id="KAL3341698.1"/>
    </source>
</evidence>
<feature type="region of interest" description="Disordered" evidence="1">
    <location>
        <begin position="47"/>
        <end position="71"/>
    </location>
</feature>
<dbReference type="Proteomes" id="UP001627284">
    <property type="component" value="Unassembled WGS sequence"/>
</dbReference>
<name>A0ABD2SCX1_9SOLN</name>
<proteinExistence type="predicted"/>
<sequence length="125" mass="14064">SKEIKSTPLHLQRKTQAPLLHGRPRPFLRPTLASFLQTPDSPSITFSSDISITTPRDPHSPVRNGSELPENVNSGGSWPHLSLTLFNQSVKVRFSQIFLLLHNFFVVSSKFGFSKNLNSWSPNRL</sequence>
<reference evidence="2 3" key="1">
    <citation type="submission" date="2024-05" db="EMBL/GenBank/DDBJ databases">
        <title>De novo assembly of an allotetraploid wild potato.</title>
        <authorList>
            <person name="Hosaka A.J."/>
        </authorList>
    </citation>
    <scope>NUCLEOTIDE SEQUENCE [LARGE SCALE GENOMIC DNA]</scope>
    <source>
        <tissue evidence="2">Young leaves</tissue>
    </source>
</reference>
<protein>
    <submittedName>
        <fullName evidence="2">Uncharacterized protein</fullName>
    </submittedName>
</protein>